<dbReference type="InterPro" id="IPR036388">
    <property type="entry name" value="WH-like_DNA-bd_sf"/>
</dbReference>
<dbReference type="InterPro" id="IPR002622">
    <property type="entry name" value="Transposase_14"/>
</dbReference>
<dbReference type="InterPro" id="IPR009057">
    <property type="entry name" value="Homeodomain-like_sf"/>
</dbReference>
<feature type="domain" description="Transposase Synechocystis PCC 6803" evidence="1">
    <location>
        <begin position="15"/>
        <end position="129"/>
    </location>
</feature>
<proteinExistence type="predicted"/>
<evidence type="ECO:0000259" key="1">
    <source>
        <dbReference type="Pfam" id="PF01710"/>
    </source>
</evidence>
<organism evidence="2 3">
    <name type="scientific">Plectonema cf. radiosum LEGE 06105</name>
    <dbReference type="NCBI Taxonomy" id="945769"/>
    <lineage>
        <taxon>Bacteria</taxon>
        <taxon>Bacillati</taxon>
        <taxon>Cyanobacteriota</taxon>
        <taxon>Cyanophyceae</taxon>
        <taxon>Oscillatoriophycideae</taxon>
        <taxon>Oscillatoriales</taxon>
        <taxon>Microcoleaceae</taxon>
        <taxon>Plectonema</taxon>
    </lineage>
</organism>
<dbReference type="Proteomes" id="UP000620559">
    <property type="component" value="Unassembled WGS sequence"/>
</dbReference>
<keyword evidence="3" id="KW-1185">Reference proteome</keyword>
<comment type="caution">
    <text evidence="2">The sequence shown here is derived from an EMBL/GenBank/DDBJ whole genome shotgun (WGS) entry which is preliminary data.</text>
</comment>
<dbReference type="Pfam" id="PF01710">
    <property type="entry name" value="HTH_Tnp_IS630"/>
    <property type="match status" value="1"/>
</dbReference>
<dbReference type="AlphaFoldDB" id="A0A8J7JZE3"/>
<name>A0A8J7JZE3_9CYAN</name>
<accession>A0A8J7JZE3</accession>
<dbReference type="SUPFAM" id="SSF46689">
    <property type="entry name" value="Homeodomain-like"/>
    <property type="match status" value="1"/>
</dbReference>
<evidence type="ECO:0000313" key="3">
    <source>
        <dbReference type="Proteomes" id="UP000620559"/>
    </source>
</evidence>
<dbReference type="Gene3D" id="1.10.10.10">
    <property type="entry name" value="Winged helix-like DNA-binding domain superfamily/Winged helix DNA-binding domain"/>
    <property type="match status" value="1"/>
</dbReference>
<protein>
    <submittedName>
        <fullName evidence="2">Transposase</fullName>
    </submittedName>
</protein>
<dbReference type="EMBL" id="JADEWL010000013">
    <property type="protein sequence ID" value="MBE9212326.1"/>
    <property type="molecule type" value="Genomic_DNA"/>
</dbReference>
<gene>
    <name evidence="2" type="ORF">IQ247_06325</name>
</gene>
<reference evidence="2" key="1">
    <citation type="submission" date="2020-10" db="EMBL/GenBank/DDBJ databases">
        <authorList>
            <person name="Castelo-Branco R."/>
            <person name="Eusebio N."/>
            <person name="Adriana R."/>
            <person name="Vieira A."/>
            <person name="Brugerolle De Fraissinette N."/>
            <person name="Rezende De Castro R."/>
            <person name="Schneider M.P."/>
            <person name="Vasconcelos V."/>
            <person name="Leao P.N."/>
        </authorList>
    </citation>
    <scope>NUCLEOTIDE SEQUENCE</scope>
    <source>
        <strain evidence="2">LEGE 06105</strain>
    </source>
</reference>
<sequence>MRYSDYSASMGEMKAYSVDLREKIVQAYEHGNTSIRKVAYNFGVTKSFVQKLLLMKKNEGHVKPRKQGWAVKGELDGYDVQLALMVEQYPDKTLLEYCEYWAATYNIWVSTSTMCRALKKQNLTVKKRTNKNIF</sequence>
<dbReference type="RefSeq" id="WP_193918151.1">
    <property type="nucleotide sequence ID" value="NZ_JADEWL010000013.1"/>
</dbReference>
<evidence type="ECO:0000313" key="2">
    <source>
        <dbReference type="EMBL" id="MBE9212326.1"/>
    </source>
</evidence>